<evidence type="ECO:0000256" key="1">
    <source>
        <dbReference type="ARBA" id="ARBA00023157"/>
    </source>
</evidence>
<dbReference type="EMBL" id="GL433848">
    <property type="protein sequence ID" value="EFN54366.1"/>
    <property type="molecule type" value="Genomic_DNA"/>
</dbReference>
<dbReference type="RefSeq" id="XP_005846468.1">
    <property type="nucleotide sequence ID" value="XM_005846406.1"/>
</dbReference>
<protein>
    <recommendedName>
        <fullName evidence="3">SRCR domain-containing protein</fullName>
    </recommendedName>
</protein>
<feature type="chain" id="PRO_5003155786" description="SRCR domain-containing protein" evidence="2">
    <location>
        <begin position="21"/>
        <end position="134"/>
    </location>
</feature>
<dbReference type="PROSITE" id="PS50287">
    <property type="entry name" value="SRCR_2"/>
    <property type="match status" value="1"/>
</dbReference>
<keyword evidence="1" id="KW-1015">Disulfide bond</keyword>
<evidence type="ECO:0000313" key="5">
    <source>
        <dbReference type="Proteomes" id="UP000008141"/>
    </source>
</evidence>
<evidence type="ECO:0000259" key="3">
    <source>
        <dbReference type="PROSITE" id="PS50287"/>
    </source>
</evidence>
<feature type="domain" description="SRCR" evidence="3">
    <location>
        <begin position="30"/>
        <end position="134"/>
    </location>
</feature>
<dbReference type="Gene3D" id="3.10.250.10">
    <property type="entry name" value="SRCR-like domain"/>
    <property type="match status" value="1"/>
</dbReference>
<keyword evidence="5" id="KW-1185">Reference proteome</keyword>
<dbReference type="InParanoid" id="E1ZIN6"/>
<reference evidence="4 5" key="1">
    <citation type="journal article" date="2010" name="Plant Cell">
        <title>The Chlorella variabilis NC64A genome reveals adaptation to photosymbiosis, coevolution with viruses, and cryptic sex.</title>
        <authorList>
            <person name="Blanc G."/>
            <person name="Duncan G."/>
            <person name="Agarkova I."/>
            <person name="Borodovsky M."/>
            <person name="Gurnon J."/>
            <person name="Kuo A."/>
            <person name="Lindquist E."/>
            <person name="Lucas S."/>
            <person name="Pangilinan J."/>
            <person name="Polle J."/>
            <person name="Salamov A."/>
            <person name="Terry A."/>
            <person name="Yamada T."/>
            <person name="Dunigan D.D."/>
            <person name="Grigoriev I.V."/>
            <person name="Claverie J.M."/>
            <person name="Van Etten J.L."/>
        </authorList>
    </citation>
    <scope>NUCLEOTIDE SEQUENCE [LARGE SCALE GENOMIC DNA]</scope>
    <source>
        <strain evidence="4 5">NC64A</strain>
    </source>
</reference>
<dbReference type="InterPro" id="IPR001190">
    <property type="entry name" value="SRCR"/>
</dbReference>
<feature type="signal peptide" evidence="2">
    <location>
        <begin position="1"/>
        <end position="20"/>
    </location>
</feature>
<gene>
    <name evidence="4" type="ORF">CHLNCDRAFT_135646</name>
</gene>
<dbReference type="GO" id="GO:0016020">
    <property type="term" value="C:membrane"/>
    <property type="evidence" value="ECO:0007669"/>
    <property type="project" value="InterPro"/>
</dbReference>
<name>E1ZIN6_CHLVA</name>
<dbReference type="KEGG" id="cvr:CHLNCDRAFT_135646"/>
<dbReference type="Pfam" id="PF00530">
    <property type="entry name" value="SRCR"/>
    <property type="match status" value="1"/>
</dbReference>
<accession>E1ZIN6</accession>
<evidence type="ECO:0000256" key="2">
    <source>
        <dbReference type="SAM" id="SignalP"/>
    </source>
</evidence>
<dbReference type="PANTHER" id="PTHR48071">
    <property type="entry name" value="SRCR DOMAIN-CONTAINING PROTEIN"/>
    <property type="match status" value="1"/>
</dbReference>
<sequence>MAKLHGAVLLLALLPGLAAAVYCPMTVRRVRLAAGASPREGRVELLAGCEGNKSAEWYGNLCQLDVWYRDSEYAGVNPDNLARVVCRELGFGGGLQKRFRVARRRPQLAGKVVCTGGEAAVADCAGPPDGYGRL</sequence>
<dbReference type="Proteomes" id="UP000008141">
    <property type="component" value="Unassembled WGS sequence"/>
</dbReference>
<dbReference type="SUPFAM" id="SSF56487">
    <property type="entry name" value="SRCR-like"/>
    <property type="match status" value="1"/>
</dbReference>
<proteinExistence type="predicted"/>
<keyword evidence="2" id="KW-0732">Signal</keyword>
<evidence type="ECO:0000313" key="4">
    <source>
        <dbReference type="EMBL" id="EFN54366.1"/>
    </source>
</evidence>
<dbReference type="PANTHER" id="PTHR48071:SF18">
    <property type="entry name" value="DELETED IN MALIGNANT BRAIN TUMORS 1 PROTEIN-RELATED"/>
    <property type="match status" value="1"/>
</dbReference>
<dbReference type="AlphaFoldDB" id="E1ZIN6"/>
<dbReference type="InterPro" id="IPR036772">
    <property type="entry name" value="SRCR-like_dom_sf"/>
</dbReference>
<dbReference type="GeneID" id="17353694"/>
<organism evidence="5">
    <name type="scientific">Chlorella variabilis</name>
    <name type="common">Green alga</name>
    <dbReference type="NCBI Taxonomy" id="554065"/>
    <lineage>
        <taxon>Eukaryota</taxon>
        <taxon>Viridiplantae</taxon>
        <taxon>Chlorophyta</taxon>
        <taxon>core chlorophytes</taxon>
        <taxon>Trebouxiophyceae</taxon>
        <taxon>Chlorellales</taxon>
        <taxon>Chlorellaceae</taxon>
        <taxon>Chlorella clade</taxon>
        <taxon>Chlorella</taxon>
    </lineage>
</organism>
<dbReference type="PRINTS" id="PR00258">
    <property type="entry name" value="SPERACTRCPTR"/>
</dbReference>
<dbReference type="SMART" id="SM00202">
    <property type="entry name" value="SR"/>
    <property type="match status" value="1"/>
</dbReference>